<dbReference type="OMA" id="RCFMICK"/>
<sequence>MSKVNITWNDVNLDSFSNSNKDIIEKIRSLNFIGSENLHFDDIAINYSINGINEIVKFCNMIYKNGVEHLIVWASRNTQNLIQSCLNFVFGQDDFYADEKIKLYFIDGIDELRITKRKLDKYFSLDLNNKMAIVFLDGFIEADEQKIQQIMDLTLSKFNERTSDFLIKKLNYFIGKSEWLKYFIKYQIPKENVFIISSDIHEKFSFFSEICLIILATQGINIHKLVDGYKNNVQNIFSYDLYFNTALKLARFIDQTEFNFKTVEKNKLNHINLFVSYDRFLDSTANLLANLFNYSTLRKNVFCDFTSFPSDISKVGQTVLSNKINKLLIYLNFKQKQFDFQTTSLVNEEDLVSKFEHLSFNELKNISYNVFNDFLLSFNNSVDVLKIDFEKNSEEVFGELISILYWAKIFYCIINNIDPFN</sequence>
<dbReference type="SUPFAM" id="SSF53697">
    <property type="entry name" value="SIS domain"/>
    <property type="match status" value="1"/>
</dbReference>
<organism evidence="1 2">
    <name type="scientific">Mycoplasmopsis cynos</name>
    <dbReference type="NCBI Taxonomy" id="171284"/>
    <lineage>
        <taxon>Bacteria</taxon>
        <taxon>Bacillati</taxon>
        <taxon>Mycoplasmatota</taxon>
        <taxon>Mycoplasmoidales</taxon>
        <taxon>Metamycoplasmataceae</taxon>
        <taxon>Mycoplasmopsis</taxon>
    </lineage>
</organism>
<keyword evidence="1" id="KW-0614">Plasmid</keyword>
<dbReference type="GO" id="GO:0097367">
    <property type="term" value="F:carbohydrate derivative binding"/>
    <property type="evidence" value="ECO:0007669"/>
    <property type="project" value="InterPro"/>
</dbReference>
<proteinExistence type="predicted"/>
<evidence type="ECO:0000313" key="2">
    <source>
        <dbReference type="Proteomes" id="UP000289506"/>
    </source>
</evidence>
<reference evidence="1 2" key="1">
    <citation type="submission" date="2019-01" db="EMBL/GenBank/DDBJ databases">
        <authorList>
            <consortium name="Pathogen Informatics"/>
        </authorList>
    </citation>
    <scope>NUCLEOTIDE SEQUENCE [LARGE SCALE GENOMIC DNA]</scope>
    <source>
        <strain evidence="1 2">NCTC10142</strain>
        <plasmid evidence="2">13</plasmid>
    </source>
</reference>
<dbReference type="GO" id="GO:1901135">
    <property type="term" value="P:carbohydrate derivative metabolic process"/>
    <property type="evidence" value="ECO:0007669"/>
    <property type="project" value="InterPro"/>
</dbReference>
<dbReference type="EMBL" id="LR214986">
    <property type="protein sequence ID" value="VEU64875.1"/>
    <property type="molecule type" value="Genomic_DNA"/>
</dbReference>
<dbReference type="Gene3D" id="3.40.50.10490">
    <property type="entry name" value="Glucose-6-phosphate isomerase like protein, domain 1"/>
    <property type="match status" value="2"/>
</dbReference>
<dbReference type="GeneID" id="74932131"/>
<gene>
    <name evidence="1" type="ORF">NCTC10142_00641</name>
</gene>
<name>A0A449AIN8_9BACT</name>
<dbReference type="GO" id="GO:0016853">
    <property type="term" value="F:isomerase activity"/>
    <property type="evidence" value="ECO:0007669"/>
    <property type="project" value="UniProtKB-KW"/>
</dbReference>
<keyword evidence="1" id="KW-0413">Isomerase</keyword>
<geneLocation type="plasmid" evidence="1 2">
    <name>13</name>
</geneLocation>
<protein>
    <submittedName>
        <fullName evidence="1">Glucose-6-phosphate isomerase</fullName>
    </submittedName>
</protein>
<evidence type="ECO:0000313" key="1">
    <source>
        <dbReference type="EMBL" id="VEU64875.1"/>
    </source>
</evidence>
<dbReference type="InterPro" id="IPR046348">
    <property type="entry name" value="SIS_dom_sf"/>
</dbReference>
<dbReference type="Proteomes" id="UP000289506">
    <property type="component" value="Plasmid 13"/>
</dbReference>
<accession>A0A449AIN8</accession>
<dbReference type="RefSeq" id="WP_015287417.1">
    <property type="nucleotide sequence ID" value="NZ_CP141039.1"/>
</dbReference>
<dbReference type="AlphaFoldDB" id="A0A449AIN8"/>